<dbReference type="OrthoDB" id="8092964at2"/>
<dbReference type="InterPro" id="IPR036365">
    <property type="entry name" value="PGBD-like_sf"/>
</dbReference>
<dbReference type="EMBL" id="FOJO01000013">
    <property type="protein sequence ID" value="SFA55036.1"/>
    <property type="molecule type" value="Genomic_DNA"/>
</dbReference>
<dbReference type="SUPFAM" id="SSF47090">
    <property type="entry name" value="PGBD-like"/>
    <property type="match status" value="2"/>
</dbReference>
<dbReference type="Proteomes" id="UP000182312">
    <property type="component" value="Unassembled WGS sequence"/>
</dbReference>
<evidence type="ECO:0000259" key="2">
    <source>
        <dbReference type="Pfam" id="PF01471"/>
    </source>
</evidence>
<feature type="domain" description="Peptidoglycan binding-like" evidence="2">
    <location>
        <begin position="355"/>
        <end position="406"/>
    </location>
</feature>
<dbReference type="SUPFAM" id="SSF52129">
    <property type="entry name" value="Caspase-like"/>
    <property type="match status" value="1"/>
</dbReference>
<accession>A0A1I0TVS0</accession>
<dbReference type="InterPro" id="IPR002477">
    <property type="entry name" value="Peptidoglycan-bd-like"/>
</dbReference>
<dbReference type="Gene3D" id="3.40.50.1460">
    <property type="match status" value="1"/>
</dbReference>
<protein>
    <submittedName>
        <fullName evidence="3">Putative peptidoglycan binding domain-containing protein</fullName>
    </submittedName>
</protein>
<dbReference type="GO" id="GO:0004197">
    <property type="term" value="F:cysteine-type endopeptidase activity"/>
    <property type="evidence" value="ECO:0007669"/>
    <property type="project" value="InterPro"/>
</dbReference>
<reference evidence="3 4" key="1">
    <citation type="submission" date="2016-10" db="EMBL/GenBank/DDBJ databases">
        <authorList>
            <person name="de Groot N.N."/>
        </authorList>
    </citation>
    <scope>NUCLEOTIDE SEQUENCE [LARGE SCALE GENOMIC DNA]</scope>
    <source>
        <strain evidence="3 4">CGMCC 1.6117</strain>
    </source>
</reference>
<evidence type="ECO:0000313" key="4">
    <source>
        <dbReference type="Proteomes" id="UP000182312"/>
    </source>
</evidence>
<dbReference type="Gene3D" id="1.10.101.10">
    <property type="entry name" value="PGBD-like superfamily/PGBD"/>
    <property type="match status" value="2"/>
</dbReference>
<dbReference type="GO" id="GO:0006508">
    <property type="term" value="P:proteolysis"/>
    <property type="evidence" value="ECO:0007669"/>
    <property type="project" value="InterPro"/>
</dbReference>
<dbReference type="Pfam" id="PF01471">
    <property type="entry name" value="PG_binding_1"/>
    <property type="match status" value="2"/>
</dbReference>
<dbReference type="InterPro" id="IPR036366">
    <property type="entry name" value="PGBDSf"/>
</dbReference>
<proteinExistence type="predicted"/>
<gene>
    <name evidence="3" type="ORF">SAMN04487972_11331</name>
</gene>
<dbReference type="AlphaFoldDB" id="A0A1I0TVS0"/>
<organism evidence="3 4">
    <name type="scientific">Paracoccus halophilus</name>
    <dbReference type="NCBI Taxonomy" id="376733"/>
    <lineage>
        <taxon>Bacteria</taxon>
        <taxon>Pseudomonadati</taxon>
        <taxon>Pseudomonadota</taxon>
        <taxon>Alphaproteobacteria</taxon>
        <taxon>Rhodobacterales</taxon>
        <taxon>Paracoccaceae</taxon>
        <taxon>Paracoccus</taxon>
    </lineage>
</organism>
<dbReference type="InterPro" id="IPR029030">
    <property type="entry name" value="Caspase-like_dom_sf"/>
</dbReference>
<evidence type="ECO:0000313" key="3">
    <source>
        <dbReference type="EMBL" id="SFA55036.1"/>
    </source>
</evidence>
<name>A0A1I0TVS0_9RHOB</name>
<dbReference type="RefSeq" id="WP_052081401.1">
    <property type="nucleotide sequence ID" value="NZ_FOJO01000013.1"/>
</dbReference>
<evidence type="ECO:0000259" key="1">
    <source>
        <dbReference type="Pfam" id="PF00656"/>
    </source>
</evidence>
<dbReference type="Pfam" id="PF00656">
    <property type="entry name" value="Peptidase_C14"/>
    <property type="match status" value="1"/>
</dbReference>
<feature type="domain" description="Peptidoglycan binding-like" evidence="2">
    <location>
        <begin position="533"/>
        <end position="585"/>
    </location>
</feature>
<dbReference type="InterPro" id="IPR011600">
    <property type="entry name" value="Pept_C14_caspase"/>
</dbReference>
<feature type="domain" description="Peptidase C14 caspase" evidence="1">
    <location>
        <begin position="22"/>
        <end position="88"/>
    </location>
</feature>
<sequence>MVRLVLILLAVLLGPVPVCAEKRAVVIGNADYRNAPDLAGSDTAALAEALRQAGFRTADGVDLDAAELRDRLTALAGNDPAPGARIVVLNGRFLHDSGETWFMGTDAQEPDRITADLQGVPLSLVLRLMVGGQPGSILILGTDGQQMPRRDGLESGIGTIAVPTGMAVICGTPELAAQALAGLLRGNSTEQAAAMDPALLLLPGSARDLVLGRQGASSRPEDPMAADRAAWAQAAQTNSPAAYTEYLLRFPRGIFAAAARERLARRGHDASAQSDADAEAWAVAQAANSLAAYMSYLHAFPAGRYAAQATERIEGGASLLPVVPLAPPGQVREPRQKLTPEERVEQAMRLDNGKRAAVQRRLSRLGFDSGAADGIFGQRSRAAIAAWQRANGEAPTGYLSPGQWRLINRQVAYLDGDNGSRDSAFWRQTGATGDPEGLRVYLRRYPYGMHAETARDMLEGRTDPGPQDRPQEDEATWRWARRQGSAAAYETYLERYPQGRRASQARARLQTLRAGTEAARREEAGLGLDSATRRMIEERLIAAGLRTGPVDGEFTDETRAALRRYQATRNLRVTGHVTQETVTRLLSETPRP</sequence>